<evidence type="ECO:0000313" key="5">
    <source>
        <dbReference type="Proteomes" id="UP000036847"/>
    </source>
</evidence>
<dbReference type="Gene3D" id="3.40.50.2000">
    <property type="entry name" value="Glycogen Phosphorylase B"/>
    <property type="match status" value="2"/>
</dbReference>
<proteinExistence type="predicted"/>
<evidence type="ECO:0000313" key="6">
    <source>
        <dbReference type="Proteomes" id="UP000501467"/>
    </source>
</evidence>
<dbReference type="Proteomes" id="UP000036847">
    <property type="component" value="Chromosome"/>
</dbReference>
<dbReference type="Proteomes" id="UP000501467">
    <property type="component" value="Chromosome"/>
</dbReference>
<dbReference type="GeneID" id="99672948"/>
<dbReference type="Pfam" id="PF13439">
    <property type="entry name" value="Glyco_transf_4"/>
    <property type="match status" value="1"/>
</dbReference>
<dbReference type="AlphaFoldDB" id="A0AAE6K8H5"/>
<reference evidence="3" key="1">
    <citation type="book" date="2014" name="THE 24TH EUROPEAN CONGRESS OF CLINICAL MICROBIOLOGY AND INFECTIOUS DISEASES" publisher="ECCMID 2014" city="Barcelona, Spain">
        <title>Identification of resistance genes in three multidrug-resistant Bacteroides fragilis isolates by whole genome sequencing.</title>
        <editorList>
            <person name="Unknown"/>
            <person name="A."/>
        </editorList>
        <authorList>
            <person name="Sydenham T.V."/>
            <person name="Hasman H."/>
            <person name="Wang M."/>
            <person name="Soki J."/>
            <person name="Nagy E."/>
            <person name="Justesen U.S."/>
        </authorList>
    </citation>
    <scope>NUCLEOTIDE SEQUENCE</scope>
    <source>
        <strain evidence="3">DCMSKEJBY0001B</strain>
    </source>
</reference>
<reference evidence="3 5" key="2">
    <citation type="submission" date="2019-03" db="EMBL/GenBank/DDBJ databases">
        <title>Complete genome assembly of MDR B. fragilis.</title>
        <authorList>
            <person name="Sydenham T.V."/>
            <person name="Hasman H."/>
            <person name="Justesen U.S."/>
        </authorList>
    </citation>
    <scope>NUCLEOTIDE SEQUENCE [LARGE SCALE GENOMIC DNA]</scope>
    <source>
        <strain evidence="3 5">DCMSKEJBY0001B</strain>
    </source>
</reference>
<protein>
    <submittedName>
        <fullName evidence="3 4">Glycosyltransferase</fullName>
    </submittedName>
</protein>
<feature type="domain" description="Glycosyl transferase family 1" evidence="1">
    <location>
        <begin position="218"/>
        <end position="373"/>
    </location>
</feature>
<dbReference type="InterPro" id="IPR001296">
    <property type="entry name" value="Glyco_trans_1"/>
</dbReference>
<dbReference type="EMBL" id="CP036546">
    <property type="protein sequence ID" value="QCQ47335.1"/>
    <property type="molecule type" value="Genomic_DNA"/>
</dbReference>
<dbReference type="SUPFAM" id="SSF53756">
    <property type="entry name" value="UDP-Glycosyltransferase/glycogen phosphorylase"/>
    <property type="match status" value="1"/>
</dbReference>
<reference evidence="4 6" key="3">
    <citation type="submission" date="2020-05" db="EMBL/GenBank/DDBJ databases">
        <title>FDA dAtabase for Regulatory Grade micrObial Sequences (FDA-ARGOS): Supporting development and validation of Infectious Disease Dx tests.</title>
        <authorList>
            <person name="Bojja K."/>
            <person name="Kessler A."/>
            <person name="Tallon L."/>
            <person name="Sadzewicz L."/>
            <person name="Zhao X."/>
            <person name="Vavikolanu K."/>
            <person name="Mehta A."/>
            <person name="Aluvathingal J."/>
            <person name="Nadendla S."/>
            <person name="Myers T."/>
            <person name="Yan Y."/>
            <person name="Sichtig H."/>
        </authorList>
    </citation>
    <scope>NUCLEOTIDE SEQUENCE [LARGE SCALE GENOMIC DNA]</scope>
    <source>
        <strain evidence="4 6">FDAARGOS_763</strain>
    </source>
</reference>
<dbReference type="GO" id="GO:0016757">
    <property type="term" value="F:glycosyltransferase activity"/>
    <property type="evidence" value="ECO:0007669"/>
    <property type="project" value="InterPro"/>
</dbReference>
<evidence type="ECO:0000313" key="3">
    <source>
        <dbReference type="EMBL" id="QCQ47335.1"/>
    </source>
</evidence>
<sequence>MRKLNILFVFHVPFIAQNGGVERVTDILSRHLINRGYSVFYLSSEQRCSNFDFPVKQFYFPTSSYYSQKNIDYYNSFLLENKIDIVINQNGSEKAAFLYLNIKNRSNVKIISVIHTNPLVGFRHHQYALIPLWVSFSLRDVCEYLMKLLLFPLRYIYRTLVQLHKLKSQYSYVTQNSDVVLLLSNNYIKDMSYICPSSVFKLRSIPNPLPYSGNTLYCKKKQILYVGRFGVTEKRPDRLLKIWKRIYKQYLDWELIFVGYGGLERYMRNYVKRHKLERVLFAGQCDPRIYYESSAILCLTSSYEGFPMVLLEAMQHKVIPMAFDSFASVRDIIIPRETGLLVTPFNLNEYANQLAELMSNPSQRLKLAEQAYSFVQKFSASNVVSKWEDLFVEIMDKG</sequence>
<gene>
    <name evidence="3" type="ORF">EC80_022210</name>
    <name evidence="4" type="ORF">FOC69_20510</name>
</gene>
<dbReference type="InterPro" id="IPR028098">
    <property type="entry name" value="Glyco_trans_4-like_N"/>
</dbReference>
<dbReference type="Pfam" id="PF00534">
    <property type="entry name" value="Glycos_transf_1"/>
    <property type="match status" value="1"/>
</dbReference>
<dbReference type="RefSeq" id="WP_032541816.1">
    <property type="nucleotide sequence ID" value="NZ_CP036546.1"/>
</dbReference>
<evidence type="ECO:0000259" key="2">
    <source>
        <dbReference type="Pfam" id="PF13439"/>
    </source>
</evidence>
<dbReference type="PANTHER" id="PTHR12526">
    <property type="entry name" value="GLYCOSYLTRANSFERASE"/>
    <property type="match status" value="1"/>
</dbReference>
<organism evidence="3 5">
    <name type="scientific">Bacteroides fragilis</name>
    <dbReference type="NCBI Taxonomy" id="817"/>
    <lineage>
        <taxon>Bacteria</taxon>
        <taxon>Pseudomonadati</taxon>
        <taxon>Bacteroidota</taxon>
        <taxon>Bacteroidia</taxon>
        <taxon>Bacteroidales</taxon>
        <taxon>Bacteroidaceae</taxon>
        <taxon>Bacteroides</taxon>
    </lineage>
</organism>
<dbReference type="PANTHER" id="PTHR12526:SF628">
    <property type="entry name" value="MANNOSYLGLUCOSYLGLYCERATE SYNTHASE"/>
    <property type="match status" value="1"/>
</dbReference>
<evidence type="ECO:0000313" key="4">
    <source>
        <dbReference type="EMBL" id="QKH86600.1"/>
    </source>
</evidence>
<feature type="domain" description="Glycosyltransferase subfamily 4-like N-terminal" evidence="2">
    <location>
        <begin position="19"/>
        <end position="129"/>
    </location>
</feature>
<accession>A0AAE6K8H5</accession>
<dbReference type="EMBL" id="CP054003">
    <property type="protein sequence ID" value="QKH86600.1"/>
    <property type="molecule type" value="Genomic_DNA"/>
</dbReference>
<evidence type="ECO:0000259" key="1">
    <source>
        <dbReference type="Pfam" id="PF00534"/>
    </source>
</evidence>
<name>A0AAE6K8H5_BACFG</name>